<evidence type="ECO:0000256" key="2">
    <source>
        <dbReference type="ARBA" id="ARBA00022618"/>
    </source>
</evidence>
<comment type="subcellular location">
    <subcellularLocation>
        <location evidence="7">Cell membrane</location>
        <topology evidence="7">Multi-pass membrane protein</topology>
    </subcellularLocation>
</comment>
<keyword evidence="1 7" id="KW-1003">Cell membrane</keyword>
<evidence type="ECO:0000256" key="5">
    <source>
        <dbReference type="ARBA" id="ARBA00023136"/>
    </source>
</evidence>
<evidence type="ECO:0000256" key="7">
    <source>
        <dbReference type="HAMAP-Rule" id="MF_00631"/>
    </source>
</evidence>
<dbReference type="Pfam" id="PF06781">
    <property type="entry name" value="CrgA"/>
    <property type="match status" value="1"/>
</dbReference>
<evidence type="ECO:0000313" key="10">
    <source>
        <dbReference type="Proteomes" id="UP000216454"/>
    </source>
</evidence>
<name>A0A261F457_9BIFI</name>
<comment type="caution">
    <text evidence="9">The sequence shown here is derived from an EMBL/GenBank/DDBJ whole genome shotgun (WGS) entry which is preliminary data.</text>
</comment>
<dbReference type="GO" id="GO:0005886">
    <property type="term" value="C:plasma membrane"/>
    <property type="evidence" value="ECO:0007669"/>
    <property type="project" value="UniProtKB-SubCell"/>
</dbReference>
<comment type="similarity">
    <text evidence="7">Belongs to the CrgA family.</text>
</comment>
<evidence type="ECO:0000313" key="9">
    <source>
        <dbReference type="EMBL" id="OZG53910.1"/>
    </source>
</evidence>
<dbReference type="GO" id="GO:0051301">
    <property type="term" value="P:cell division"/>
    <property type="evidence" value="ECO:0007669"/>
    <property type="project" value="UniProtKB-UniRule"/>
</dbReference>
<keyword evidence="3 7" id="KW-0812">Transmembrane</keyword>
<evidence type="ECO:0000256" key="8">
    <source>
        <dbReference type="SAM" id="MobiDB-lite"/>
    </source>
</evidence>
<dbReference type="Proteomes" id="UP000216454">
    <property type="component" value="Unassembled WGS sequence"/>
</dbReference>
<gene>
    <name evidence="7" type="primary">crgA</name>
    <name evidence="9" type="ORF">PSSU_0013</name>
</gene>
<dbReference type="EMBL" id="MWWQ01000001">
    <property type="protein sequence ID" value="OZG53910.1"/>
    <property type="molecule type" value="Genomic_DNA"/>
</dbReference>
<keyword evidence="5 7" id="KW-0472">Membrane</keyword>
<evidence type="ECO:0000256" key="3">
    <source>
        <dbReference type="ARBA" id="ARBA00022692"/>
    </source>
</evidence>
<proteinExistence type="inferred from homology"/>
<evidence type="ECO:0000256" key="6">
    <source>
        <dbReference type="ARBA" id="ARBA00023306"/>
    </source>
</evidence>
<dbReference type="HAMAP" id="MF_00631">
    <property type="entry name" value="CrgA"/>
    <property type="match status" value="1"/>
</dbReference>
<dbReference type="RefSeq" id="WP_094690379.1">
    <property type="nucleotide sequence ID" value="NZ_MWWQ01000001.1"/>
</dbReference>
<feature type="transmembrane region" description="Helical" evidence="7">
    <location>
        <begin position="176"/>
        <end position="195"/>
    </location>
</feature>
<evidence type="ECO:0000256" key="4">
    <source>
        <dbReference type="ARBA" id="ARBA00022989"/>
    </source>
</evidence>
<feature type="region of interest" description="Disordered" evidence="8">
    <location>
        <begin position="1"/>
        <end position="98"/>
    </location>
</feature>
<feature type="compositionally biased region" description="Basic and acidic residues" evidence="8">
    <location>
        <begin position="65"/>
        <end position="75"/>
    </location>
</feature>
<sequence>MADTDEKLENAIEDDTPDFEDTPQTDSDDSQAQAAEDGAETDGDAAVDDSAEADSDSTEDSDSTADDKDADKGSDTEDADAEDADAEDSEKSDEISRKIDELLAEDNEKNLTPQMRRLLQREKEQSRRVEKSIEGTKTNPTWFLWIMCGLMILGLVWIVVYYLTGASWPIPKIGNWNLLIGFGIMLVGFLMTMWWH</sequence>
<accession>A0A261F457</accession>
<keyword evidence="10" id="KW-1185">Reference proteome</keyword>
<feature type="compositionally biased region" description="Basic and acidic residues" evidence="8">
    <location>
        <begin position="1"/>
        <end position="10"/>
    </location>
</feature>
<comment type="function">
    <text evidence="7">Involved in cell division.</text>
</comment>
<feature type="transmembrane region" description="Helical" evidence="7">
    <location>
        <begin position="142"/>
        <end position="164"/>
    </location>
</feature>
<protein>
    <recommendedName>
        <fullName evidence="7">Cell division protein CrgA</fullName>
    </recommendedName>
</protein>
<dbReference type="NCBIfam" id="NF002593">
    <property type="entry name" value="PRK02251.1-2"/>
    <property type="match status" value="1"/>
</dbReference>
<evidence type="ECO:0000256" key="1">
    <source>
        <dbReference type="ARBA" id="ARBA00022475"/>
    </source>
</evidence>
<feature type="compositionally biased region" description="Acidic residues" evidence="8">
    <location>
        <begin position="76"/>
        <end position="91"/>
    </location>
</feature>
<organism evidence="9 10">
    <name type="scientific">Pseudoscardovia suis</name>
    <dbReference type="NCBI Taxonomy" id="987063"/>
    <lineage>
        <taxon>Bacteria</taxon>
        <taxon>Bacillati</taxon>
        <taxon>Actinomycetota</taxon>
        <taxon>Actinomycetes</taxon>
        <taxon>Bifidobacteriales</taxon>
        <taxon>Bifidobacteriaceae</taxon>
        <taxon>Pseudoscardovia</taxon>
    </lineage>
</organism>
<reference evidence="9 10" key="1">
    <citation type="journal article" date="2017" name="BMC Genomics">
        <title>Comparative genomic and phylogenomic analyses of the Bifidobacteriaceae family.</title>
        <authorList>
            <person name="Lugli G.A."/>
            <person name="Milani C."/>
            <person name="Turroni F."/>
            <person name="Duranti S."/>
            <person name="Mancabelli L."/>
            <person name="Mangifesta M."/>
            <person name="Ferrario C."/>
            <person name="Modesto M."/>
            <person name="Mattarelli P."/>
            <person name="Jiri K."/>
            <person name="van Sinderen D."/>
            <person name="Ventura M."/>
        </authorList>
    </citation>
    <scope>NUCLEOTIDE SEQUENCE [LARGE SCALE GENOMIC DNA]</scope>
    <source>
        <strain evidence="9 10">DSM 24744</strain>
    </source>
</reference>
<keyword evidence="6 7" id="KW-0131">Cell cycle</keyword>
<keyword evidence="4 7" id="KW-1133">Transmembrane helix</keyword>
<dbReference type="AlphaFoldDB" id="A0A261F457"/>
<dbReference type="InterPro" id="IPR009619">
    <property type="entry name" value="CrgA"/>
</dbReference>
<feature type="compositionally biased region" description="Acidic residues" evidence="8">
    <location>
        <begin position="11"/>
        <end position="29"/>
    </location>
</feature>
<feature type="compositionally biased region" description="Acidic residues" evidence="8">
    <location>
        <begin position="37"/>
        <end position="64"/>
    </location>
</feature>
<keyword evidence="2 7" id="KW-0132">Cell division</keyword>
<dbReference type="OrthoDB" id="5189646at2"/>